<dbReference type="OrthoDB" id="1701909at2"/>
<dbReference type="InterPro" id="IPR038600">
    <property type="entry name" value="Csn2_sf"/>
</dbReference>
<evidence type="ECO:0000313" key="2">
    <source>
        <dbReference type="Proteomes" id="UP000054800"/>
    </source>
</evidence>
<organism evidence="1 2">
    <name type="scientific">Fusobacterium nucleatum subsp. nucleatum</name>
    <dbReference type="NCBI Taxonomy" id="76856"/>
    <lineage>
        <taxon>Bacteria</taxon>
        <taxon>Fusobacteriati</taxon>
        <taxon>Fusobacteriota</taxon>
        <taxon>Fusobacteriia</taxon>
        <taxon>Fusobacteriales</taxon>
        <taxon>Fusobacteriaceae</taxon>
        <taxon>Fusobacterium</taxon>
    </lineage>
</organism>
<gene>
    <name evidence="1" type="ORF">RO03_03020</name>
</gene>
<dbReference type="Gene3D" id="3.40.50.11940">
    <property type="match status" value="1"/>
</dbReference>
<accession>A0A0X3Y0G5</accession>
<evidence type="ECO:0000313" key="1">
    <source>
        <dbReference type="EMBL" id="KUL98518.1"/>
    </source>
</evidence>
<dbReference type="RefSeq" id="WP_059222540.1">
    <property type="nucleotide sequence ID" value="NZ_LMVH01000001.1"/>
</dbReference>
<dbReference type="EMBL" id="LMVH01000001">
    <property type="protein sequence ID" value="KUL98518.1"/>
    <property type="molecule type" value="Genomic_DNA"/>
</dbReference>
<dbReference type="Proteomes" id="UP000054800">
    <property type="component" value="Unassembled WGS sequence"/>
</dbReference>
<dbReference type="AlphaFoldDB" id="A0A0X3Y0G5"/>
<name>A0A0X3Y0G5_FUSNC</name>
<protein>
    <submittedName>
        <fullName evidence="1">Type II-A CRISPR-associated protein Csn2</fullName>
    </submittedName>
</protein>
<dbReference type="NCBIfam" id="TIGR01866">
    <property type="entry name" value="cas_Csn2"/>
    <property type="match status" value="1"/>
</dbReference>
<proteinExistence type="predicted"/>
<comment type="caution">
    <text evidence="1">The sequence shown here is derived from an EMBL/GenBank/DDBJ whole genome shotgun (WGS) entry which is preliminary data.</text>
</comment>
<dbReference type="InterPro" id="IPR010146">
    <property type="entry name" value="CRISPR-assoc_prot_Csn2-typ"/>
</dbReference>
<reference evidence="1 2" key="1">
    <citation type="submission" date="2015-10" db="EMBL/GenBank/DDBJ databases">
        <authorList>
            <person name="Gilbert D.G."/>
        </authorList>
    </citation>
    <scope>NUCLEOTIDE SEQUENCE [LARGE SCALE GENOMIC DNA]</scope>
    <source>
        <strain evidence="1 2">ChDC F311</strain>
    </source>
</reference>
<dbReference type="Pfam" id="PF09711">
    <property type="entry name" value="Cas_Csn2"/>
    <property type="match status" value="1"/>
</dbReference>
<sequence length="220" mass="26726">MIFQYKGFNFKMDFEEKNVFSLIVENKKSYRKIIEDLVNNSNIEDGNIILSKNNKLIIPEKEIFVFSNYFNFDINKFVLNKYYKELKNLSENEFLNETLEIKEILKSYINKLIDNNYSLKFEDDLDISQILKAFSIKFERNEDLLLNLFEWLKILNEVLGYEIFFFINLENFLSEEELLEFSKFILYNKYKVVFLENFHRNKLFEDDNLIIIDNDLCEIF</sequence>